<sequence length="72" mass="7767">MRTGLGLPLALADLPGRRRAGSFGWAGLSNCYGWVDPASGLSGLIMMQFHPFADPAALALLERFERALYDAE</sequence>
<name>A0ABS3KC72_9PROT</name>
<dbReference type="EMBL" id="JACTNF010000009">
    <property type="protein sequence ID" value="MBO1075049.1"/>
    <property type="molecule type" value="Genomic_DNA"/>
</dbReference>
<organism evidence="1 2">
    <name type="scientific">Roseomonas marmotae</name>
    <dbReference type="NCBI Taxonomy" id="2768161"/>
    <lineage>
        <taxon>Bacteria</taxon>
        <taxon>Pseudomonadati</taxon>
        <taxon>Pseudomonadota</taxon>
        <taxon>Alphaproteobacteria</taxon>
        <taxon>Acetobacterales</taxon>
        <taxon>Roseomonadaceae</taxon>
        <taxon>Roseomonas</taxon>
    </lineage>
</organism>
<dbReference type="SUPFAM" id="SSF56601">
    <property type="entry name" value="beta-lactamase/transpeptidase-like"/>
    <property type="match status" value="1"/>
</dbReference>
<evidence type="ECO:0008006" key="3">
    <source>
        <dbReference type="Google" id="ProtNLM"/>
    </source>
</evidence>
<evidence type="ECO:0000313" key="1">
    <source>
        <dbReference type="EMBL" id="MBO1075049.1"/>
    </source>
</evidence>
<keyword evidence="2" id="KW-1185">Reference proteome</keyword>
<accession>A0ABS3KC72</accession>
<comment type="caution">
    <text evidence="1">The sequence shown here is derived from an EMBL/GenBank/DDBJ whole genome shotgun (WGS) entry which is preliminary data.</text>
</comment>
<dbReference type="Proteomes" id="UP001518990">
    <property type="component" value="Unassembled WGS sequence"/>
</dbReference>
<reference evidence="1 2" key="1">
    <citation type="submission" date="2020-09" db="EMBL/GenBank/DDBJ databases">
        <title>Roseomonas.</title>
        <authorList>
            <person name="Zhu W."/>
        </authorList>
    </citation>
    <scope>NUCLEOTIDE SEQUENCE [LARGE SCALE GENOMIC DNA]</scope>
    <source>
        <strain evidence="1 2">1311</strain>
    </source>
</reference>
<dbReference type="Gene3D" id="3.40.710.10">
    <property type="entry name" value="DD-peptidase/beta-lactamase superfamily"/>
    <property type="match status" value="1"/>
</dbReference>
<evidence type="ECO:0000313" key="2">
    <source>
        <dbReference type="Proteomes" id="UP001518990"/>
    </source>
</evidence>
<gene>
    <name evidence="1" type="ORF">IAI60_10555</name>
</gene>
<proteinExistence type="predicted"/>
<dbReference type="InterPro" id="IPR012338">
    <property type="entry name" value="Beta-lactam/transpept-like"/>
</dbReference>
<protein>
    <recommendedName>
        <fullName evidence="3">Beta-lactamase-related domain-containing protein</fullName>
    </recommendedName>
</protein>